<keyword evidence="1" id="KW-1133">Transmembrane helix</keyword>
<keyword evidence="1" id="KW-0812">Transmembrane</keyword>
<organism evidence="2 3">
    <name type="scientific">Methanobacterium lacus (strain AL-21)</name>
    <dbReference type="NCBI Taxonomy" id="877455"/>
    <lineage>
        <taxon>Archaea</taxon>
        <taxon>Methanobacteriati</taxon>
        <taxon>Methanobacteriota</taxon>
        <taxon>Methanomada group</taxon>
        <taxon>Methanobacteria</taxon>
        <taxon>Methanobacteriales</taxon>
        <taxon>Methanobacteriaceae</taxon>
        <taxon>Methanobacterium</taxon>
    </lineage>
</organism>
<dbReference type="RefSeq" id="WP_013645029.1">
    <property type="nucleotide sequence ID" value="NC_015216.1"/>
</dbReference>
<evidence type="ECO:0008006" key="4">
    <source>
        <dbReference type="Google" id="ProtNLM"/>
    </source>
</evidence>
<dbReference type="GeneID" id="10277891"/>
<dbReference type="OrthoDB" id="379003at2157"/>
<dbReference type="eggNOG" id="arCOG02008">
    <property type="taxonomic scope" value="Archaea"/>
</dbReference>
<keyword evidence="3" id="KW-1185">Reference proteome</keyword>
<keyword evidence="1" id="KW-0472">Membrane</keyword>
<feature type="transmembrane region" description="Helical" evidence="1">
    <location>
        <begin position="182"/>
        <end position="199"/>
    </location>
</feature>
<reference evidence="3" key="1">
    <citation type="submission" date="2011-02" db="EMBL/GenBank/DDBJ databases">
        <title>Complete sequence of Methanobacterium sp. AL-21.</title>
        <authorList>
            <consortium name="US DOE Joint Genome Institute"/>
            <person name="Lucas S."/>
            <person name="Copeland A."/>
            <person name="Lapidus A."/>
            <person name="Cheng J.-F."/>
            <person name="Goodwin L."/>
            <person name="Pitluck S."/>
            <person name="Chertkov O."/>
            <person name="Detter J.C."/>
            <person name="Han C."/>
            <person name="Tapia R."/>
            <person name="Land M."/>
            <person name="Hauser L."/>
            <person name="Kyrpides N."/>
            <person name="Ivanova N."/>
            <person name="Mikhailova N."/>
            <person name="Pagani I."/>
            <person name="Cadillo-Quiroz H."/>
            <person name="Imachi H."/>
            <person name="Zinder S."/>
            <person name="Liu W."/>
            <person name="Woyke T."/>
        </authorList>
    </citation>
    <scope>NUCLEOTIDE SEQUENCE [LARGE SCALE GENOMIC DNA]</scope>
    <source>
        <strain evidence="3">AL-21</strain>
    </source>
</reference>
<feature type="transmembrane region" description="Helical" evidence="1">
    <location>
        <begin position="49"/>
        <end position="71"/>
    </location>
</feature>
<evidence type="ECO:0000313" key="2">
    <source>
        <dbReference type="EMBL" id="ADZ09678.1"/>
    </source>
</evidence>
<feature type="transmembrane region" description="Helical" evidence="1">
    <location>
        <begin position="113"/>
        <end position="138"/>
    </location>
</feature>
<feature type="transmembrane region" description="Helical" evidence="1">
    <location>
        <begin position="83"/>
        <end position="101"/>
    </location>
</feature>
<dbReference type="Proteomes" id="UP000007490">
    <property type="component" value="Chromosome"/>
</dbReference>
<accession>F0T852</accession>
<gene>
    <name evidence="2" type="ordered locus">Metbo_1440</name>
</gene>
<dbReference type="KEGG" id="mel:Metbo_1440"/>
<dbReference type="EMBL" id="CP002551">
    <property type="protein sequence ID" value="ADZ09678.1"/>
    <property type="molecule type" value="Genomic_DNA"/>
</dbReference>
<dbReference type="HOGENOM" id="CLU_112363_0_0_2"/>
<feature type="transmembrane region" description="Helical" evidence="1">
    <location>
        <begin position="7"/>
        <end position="26"/>
    </location>
</feature>
<protein>
    <recommendedName>
        <fullName evidence="4">DUF998 domain-containing protein</fullName>
    </recommendedName>
</protein>
<dbReference type="Pfam" id="PF06197">
    <property type="entry name" value="DUF998"/>
    <property type="match status" value="1"/>
</dbReference>
<name>F0T852_METLA</name>
<reference evidence="2 3" key="2">
    <citation type="journal article" date="2014" name="Int. J. Syst. Evol. Microbiol.">
        <title>Methanobacterium paludis sp. nov. and a novel strain of Methanobacterium lacus isolated from northern peatlands.</title>
        <authorList>
            <person name="Cadillo-Quiroz H."/>
            <person name="Brauer S.L."/>
            <person name="Goodson N."/>
            <person name="Yavitt J.B."/>
            <person name="Zinder S.H."/>
        </authorList>
    </citation>
    <scope>NUCLEOTIDE SEQUENCE [LARGE SCALE GENOMIC DNA]</scope>
    <source>
        <strain evidence="2 3">AL-21</strain>
    </source>
</reference>
<feature type="transmembrane region" description="Helical" evidence="1">
    <location>
        <begin position="150"/>
        <end position="170"/>
    </location>
</feature>
<proteinExistence type="predicted"/>
<dbReference type="InterPro" id="IPR009339">
    <property type="entry name" value="DUF998"/>
</dbReference>
<sequence length="208" mass="22631">MKKIYPLIGILGPIIYILAVFVGGALRHDYSALYNAISELSMANAPNKLLMDILFGLYNVFILIFGVGAFLDPDFKSKKFKSGALMLFVIGVLGLMVLVFTQDPRGTPATLFGTLHIALSGVTAALTIISVIVIGLSFKDYVGMKSFSWYSYLTAIFIFLSGGAGAASIAVNSPFGGLFERITIFLFMVWVIVFSYILYKGNLKPVPK</sequence>
<evidence type="ECO:0000256" key="1">
    <source>
        <dbReference type="SAM" id="Phobius"/>
    </source>
</evidence>
<evidence type="ECO:0000313" key="3">
    <source>
        <dbReference type="Proteomes" id="UP000007490"/>
    </source>
</evidence>
<dbReference type="AlphaFoldDB" id="F0T852"/>